<comment type="caution">
    <text evidence="2">The sequence shown here is derived from an EMBL/GenBank/DDBJ whole genome shotgun (WGS) entry which is preliminary data.</text>
</comment>
<accession>X1IB41</accession>
<evidence type="ECO:0000256" key="1">
    <source>
        <dbReference type="SAM" id="MobiDB-lite"/>
    </source>
</evidence>
<dbReference type="EMBL" id="BARU01034390">
    <property type="protein sequence ID" value="GAH63329.1"/>
    <property type="molecule type" value="Genomic_DNA"/>
</dbReference>
<dbReference type="AlphaFoldDB" id="X1IB41"/>
<evidence type="ECO:0000313" key="2">
    <source>
        <dbReference type="EMBL" id="GAH63329.1"/>
    </source>
</evidence>
<feature type="non-terminal residue" evidence="2">
    <location>
        <position position="55"/>
    </location>
</feature>
<protein>
    <submittedName>
        <fullName evidence="2">Uncharacterized protein</fullName>
    </submittedName>
</protein>
<gene>
    <name evidence="2" type="ORF">S03H2_53989</name>
</gene>
<proteinExistence type="predicted"/>
<reference evidence="2" key="1">
    <citation type="journal article" date="2014" name="Front. Microbiol.">
        <title>High frequency of phylogenetically diverse reductive dehalogenase-homologous genes in deep subseafloor sedimentary metagenomes.</title>
        <authorList>
            <person name="Kawai M."/>
            <person name="Futagami T."/>
            <person name="Toyoda A."/>
            <person name="Takaki Y."/>
            <person name="Nishi S."/>
            <person name="Hori S."/>
            <person name="Arai W."/>
            <person name="Tsubouchi T."/>
            <person name="Morono Y."/>
            <person name="Uchiyama I."/>
            <person name="Ito T."/>
            <person name="Fujiyama A."/>
            <person name="Inagaki F."/>
            <person name="Takami H."/>
        </authorList>
    </citation>
    <scope>NUCLEOTIDE SEQUENCE</scope>
    <source>
        <strain evidence="2">Expedition CK06-06</strain>
    </source>
</reference>
<sequence>MKQLSFPGMEESKPGAEMPAKRNSRKKPNGYEPPNLGKAIRLPVPDFSDPERPPV</sequence>
<feature type="region of interest" description="Disordered" evidence="1">
    <location>
        <begin position="1"/>
        <end position="55"/>
    </location>
</feature>
<name>X1IB41_9ZZZZ</name>
<organism evidence="2">
    <name type="scientific">marine sediment metagenome</name>
    <dbReference type="NCBI Taxonomy" id="412755"/>
    <lineage>
        <taxon>unclassified sequences</taxon>
        <taxon>metagenomes</taxon>
        <taxon>ecological metagenomes</taxon>
    </lineage>
</organism>